<dbReference type="Gene3D" id="3.50.50.60">
    <property type="entry name" value="FAD/NAD(P)-binding domain"/>
    <property type="match status" value="3"/>
</dbReference>
<organism evidence="2 3">
    <name type="scientific">Gryllus longicercus</name>
    <dbReference type="NCBI Taxonomy" id="2509291"/>
    <lineage>
        <taxon>Eukaryota</taxon>
        <taxon>Metazoa</taxon>
        <taxon>Ecdysozoa</taxon>
        <taxon>Arthropoda</taxon>
        <taxon>Hexapoda</taxon>
        <taxon>Insecta</taxon>
        <taxon>Pterygota</taxon>
        <taxon>Neoptera</taxon>
        <taxon>Polyneoptera</taxon>
        <taxon>Orthoptera</taxon>
        <taxon>Ensifera</taxon>
        <taxon>Gryllidea</taxon>
        <taxon>Grylloidea</taxon>
        <taxon>Gryllidae</taxon>
        <taxon>Gryllinae</taxon>
        <taxon>Gryllus</taxon>
    </lineage>
</organism>
<keyword evidence="3" id="KW-1185">Reference proteome</keyword>
<accession>A0AAN9VZZ5</accession>
<dbReference type="PANTHER" id="PTHR10742">
    <property type="entry name" value="FLAVIN MONOAMINE OXIDASE"/>
    <property type="match status" value="1"/>
</dbReference>
<dbReference type="InterPro" id="IPR050281">
    <property type="entry name" value="Flavin_monoamine_oxidase"/>
</dbReference>
<sequence>MQAVRVIVVGAGASGIATASRLLENGFTNITVLEAENRIGGRIHTENFADGIVDMGAQWVHGEEGNVVFQMANPRNLLTESITSLFDSTTVYVESSGRAFRFQEMPDVFEILSNIDKDSKIFFKTNTGSVGDYFISEFKKRLKDECVPTDKWPLAHSILDWYEKLENSIDASDSWFETSGHGLTQYWDCEGNLLWSWKSGGYKTVLDLLMKKDLTEKKDPPLLAKIHLDKQVKKITWDHLVGDKEGKVVVLCSDGSSYVADHVVVTVSLGVLKEMANSLFSPPLPEEKLVSIKGLSIGTVNKIFLKFPYRWWPTDIQGFNLLWSEEDKKNFLSSCKNQTRNKSWLEGIFGFWALDNQPLVLYTWAVGSQGKHMEQLTESEVAQDLMELLNKYLGKQYNIPQPDEIKRSTWMSNPHFHGSYSFRSMESDRLHATASQLARPVLNSSGKEVLLFAGEASHDHYYSTVHGAIETGWREADRLLKHYRQFNTYKAVIIGAGISGLAAAKTLLEGGFNKILLLEAQDRPGGRILSLPYENGWLEAGAQWIHGQNSAVWRLANQFGLVSDVISAEGEGLYLREDGVLIEPRIVHEVYSVVSDILEECESLVNRNSFDEDVPKSIGHHLKQRFIEYLESCDSDTEDVKNMKYEVYDWHVRFQVIDNSCTVLDKLSARAWGKYNFCGGTDYVNFKEGYSSLIRSIVETLPHGVLKLQCPVKRISWKNVSDNSSKKESEEKIKSKNDLNGEECEKSNLNSDCIKDNSDRNIHLKSKNDQDKTECLVKIDCEDGTSVYADHVIITCSLGYLKENYKKMFSPELPDKICKAIEDLGFATINKIYLAYEEPWWDKDTKGFQLIWLKNHTNESDYSEAATWTRDLTGFDVLPNHKAVLLGWVGGRGAELVENFSETEIAIHCTELLRTFTQQANIPKPHKVIRTSWYGNPYVRGAYSNTSISCDVSKVGPSTLSDPVYAETSPINSSFSTEQRPVLLFAGEATHETHFSTTHGAFESGQKQAEVILAYNQLHSKL</sequence>
<dbReference type="Proteomes" id="UP001378592">
    <property type="component" value="Unassembled WGS sequence"/>
</dbReference>
<dbReference type="PANTHER" id="PTHR10742:SF398">
    <property type="entry name" value="AMINE OXIDASE DOMAIN-CONTAINING PROTEIN-RELATED"/>
    <property type="match status" value="1"/>
</dbReference>
<feature type="domain" description="Amine oxidase" evidence="1">
    <location>
        <begin position="14"/>
        <end position="480"/>
    </location>
</feature>
<gene>
    <name evidence="2" type="ORF">R5R35_014345</name>
</gene>
<evidence type="ECO:0000313" key="2">
    <source>
        <dbReference type="EMBL" id="KAK7866478.1"/>
    </source>
</evidence>
<dbReference type="SUPFAM" id="SSF51905">
    <property type="entry name" value="FAD/NAD(P)-binding domain"/>
    <property type="match status" value="2"/>
</dbReference>
<proteinExistence type="predicted"/>
<comment type="caution">
    <text evidence="2">The sequence shown here is derived from an EMBL/GenBank/DDBJ whole genome shotgun (WGS) entry which is preliminary data.</text>
</comment>
<feature type="domain" description="Amine oxidase" evidence="1">
    <location>
        <begin position="498"/>
        <end position="721"/>
    </location>
</feature>
<evidence type="ECO:0000259" key="1">
    <source>
        <dbReference type="Pfam" id="PF01593"/>
    </source>
</evidence>
<dbReference type="Pfam" id="PF01593">
    <property type="entry name" value="Amino_oxidase"/>
    <property type="match status" value="3"/>
</dbReference>
<reference evidence="2 3" key="1">
    <citation type="submission" date="2024-03" db="EMBL/GenBank/DDBJ databases">
        <title>The genome assembly and annotation of the cricket Gryllus longicercus Weissman &amp; Gray.</title>
        <authorList>
            <person name="Szrajer S."/>
            <person name="Gray D."/>
            <person name="Ylla G."/>
        </authorList>
    </citation>
    <scope>NUCLEOTIDE SEQUENCE [LARGE SCALE GENOMIC DNA]</scope>
    <source>
        <strain evidence="2">DAG 2021-001</strain>
        <tissue evidence="2">Whole body minus gut</tissue>
    </source>
</reference>
<dbReference type="InterPro" id="IPR036188">
    <property type="entry name" value="FAD/NAD-bd_sf"/>
</dbReference>
<dbReference type="Gene3D" id="3.90.660.10">
    <property type="match status" value="1"/>
</dbReference>
<dbReference type="GO" id="GO:0046592">
    <property type="term" value="F:polyamine oxidase activity"/>
    <property type="evidence" value="ECO:0007669"/>
    <property type="project" value="TreeGrafter"/>
</dbReference>
<dbReference type="InterPro" id="IPR002937">
    <property type="entry name" value="Amino_oxidase"/>
</dbReference>
<protein>
    <recommendedName>
        <fullName evidence="1">Amine oxidase domain-containing protein</fullName>
    </recommendedName>
</protein>
<name>A0AAN9VZZ5_9ORTH</name>
<dbReference type="SUPFAM" id="SSF54373">
    <property type="entry name" value="FAD-linked reductases, C-terminal domain"/>
    <property type="match status" value="2"/>
</dbReference>
<dbReference type="EMBL" id="JAZDUA010000146">
    <property type="protein sequence ID" value="KAK7866478.1"/>
    <property type="molecule type" value="Genomic_DNA"/>
</dbReference>
<feature type="domain" description="Amine oxidase" evidence="1">
    <location>
        <begin position="770"/>
        <end position="1013"/>
    </location>
</feature>
<dbReference type="AlphaFoldDB" id="A0AAN9VZZ5"/>
<evidence type="ECO:0000313" key="3">
    <source>
        <dbReference type="Proteomes" id="UP001378592"/>
    </source>
</evidence>